<dbReference type="Pfam" id="PF00005">
    <property type="entry name" value="ABC_tran"/>
    <property type="match status" value="2"/>
</dbReference>
<dbReference type="InterPro" id="IPR003439">
    <property type="entry name" value="ABC_transporter-like_ATP-bd"/>
</dbReference>
<dbReference type="GO" id="GO:0005524">
    <property type="term" value="F:ATP binding"/>
    <property type="evidence" value="ECO:0007669"/>
    <property type="project" value="UniProtKB-KW"/>
</dbReference>
<reference evidence="10 11" key="1">
    <citation type="submission" date="2017-12" db="EMBL/GenBank/DDBJ databases">
        <title>Genome Sequence of the Amphotericin B-resistant Candida duobushaemulonii strain, B09383.</title>
        <authorList>
            <person name="Chow N.A."/>
            <person name="Gade L."/>
            <person name="Batra D."/>
            <person name="Rowe L.A."/>
            <person name="Loparev V.N."/>
            <person name="Litvintseva A.P."/>
        </authorList>
    </citation>
    <scope>NUCLEOTIDE SEQUENCE [LARGE SCALE GENOMIC DNA]</scope>
    <source>
        <strain evidence="10 11">B09383</strain>
    </source>
</reference>
<dbReference type="InterPro" id="IPR027417">
    <property type="entry name" value="P-loop_NTPase"/>
</dbReference>
<dbReference type="InterPro" id="IPR017871">
    <property type="entry name" value="ABC_transporter-like_CS"/>
</dbReference>
<dbReference type="GO" id="GO:0140359">
    <property type="term" value="F:ABC-type transporter activity"/>
    <property type="evidence" value="ECO:0007669"/>
    <property type="project" value="InterPro"/>
</dbReference>
<name>A0A2V1AAD2_9ASCO</name>
<dbReference type="PROSITE" id="PS50929">
    <property type="entry name" value="ABC_TM1F"/>
    <property type="match status" value="1"/>
</dbReference>
<evidence type="ECO:0000313" key="11">
    <source>
        <dbReference type="Proteomes" id="UP000244406"/>
    </source>
</evidence>
<evidence type="ECO:0000259" key="9">
    <source>
        <dbReference type="PROSITE" id="PS50929"/>
    </source>
</evidence>
<accession>A0A2V1AAD2</accession>
<dbReference type="FunFam" id="3.40.50.300:FF:000838">
    <property type="entry name" value="ABC multidrug transporter (Eurofung)"/>
    <property type="match status" value="1"/>
</dbReference>
<dbReference type="Gene3D" id="3.40.50.300">
    <property type="entry name" value="P-loop containing nucleotide triphosphate hydrolases"/>
    <property type="match status" value="2"/>
</dbReference>
<dbReference type="GeneID" id="37002869"/>
<sequence>MTSSPTKLSLQINHYVSVQRSLSSIEQLVQFGFLSAILVVTVVYRRAFSAPHSGLNGASKLRLALAISIVLIGLSQSSSDRLSTVTKISAFPLHYIDCYTGGYSQPILTLFWIYEAAKGWLFQTEDGYPSQLMFIIELILIVLETLVWFTPSATKSKKPWWTYLESARSDILLTKINPIIQDCCTSGRIEPDHLVRIYQEFDAADASDCLESNITGVSDVRSLVICLLYSFYPNLLKAYLLKRLLQFIEQRYPGKEVALIDGIILSLSLCVNDIIGKGFSTYENYIVQISSKEAFNLLFESLWSLQPFLLSLTTFACYTYFQNRPLQADIIYPTLHLLVLLSIPVQKIPQLISATANAKVSLEKVADFLNCKELNLEVESNNSNNAIEIEGNFSWDSTSEKCILKDIDFTVAKGEFVCLFGKSGSGKTALLSAILGGLESMSTDSKVVVNGTMANVGQTPWLLNETILDNILFGKIYDQEMHEKVLNVCQLITDIERFSLGDNTVVGDMGYTLSGGQKARIALARAVYSEADVYYIDDVLSAVDNHVGKKLFSEVFSESGVLAGKTVLFATNNQLIRAHADRSYYLDNGKIIEDTGLVKAIAFQLTTDIWLKKWTENENQDGFYYLIGYAIIGFTNEFMNVVRGWFLLCNLGLESANKNLIDMTLSLVGSKISFFDVTPRGNILQIFMTHISNIEAALPKNLYQLLKNSSSAALSVLSITYQSPSTIPILVIVASGFCYYNWVYIGAEREAKSFGIITKTPFFTLLQETLDGSETIRAFRQTERFTRRSILDSNFEVGSSLLNLYVSEWLYLRLNLITSALSFLTSLFFVLRSGQGYTDLEQEEDDDQEDINNTWHAKGRIQFENNSGTYDGTAEPALRKISFSANEGEKLEVVGRTGAGKSSLILALFRMLPSTGGRITIDGTDISKIKLSTLRKGLSIISQDAYILPGSIRFNLDPFDEYPDNYLWEALKDVQLVDAVKELPQGLRCEVSENGSKFSAGEKQLLCLARALLKNPNILILDEATASVDFETDKVIQEVVRKKANGKTVITIAHRIDTILDSDKILGLDNGKVVEFDTPQSLLGIQKVYYWE</sequence>
<dbReference type="VEuPathDB" id="FungiDB:CXQ87_002869"/>
<comment type="subcellular location">
    <subcellularLocation>
        <location evidence="1">Membrane</location>
        <topology evidence="1">Multi-pass membrane protein</topology>
    </subcellularLocation>
</comment>
<protein>
    <recommendedName>
        <fullName evidence="12">ABC transporter domain-containing protein</fullName>
    </recommendedName>
</protein>
<dbReference type="Gene3D" id="1.20.1560.10">
    <property type="entry name" value="ABC transporter type 1, transmembrane domain"/>
    <property type="match status" value="2"/>
</dbReference>
<dbReference type="EMBL" id="PKFP01000001">
    <property type="protein sequence ID" value="PVH14722.1"/>
    <property type="molecule type" value="Genomic_DNA"/>
</dbReference>
<feature type="domain" description="ABC transporter" evidence="8">
    <location>
        <begin position="387"/>
        <end position="613"/>
    </location>
</feature>
<dbReference type="SMART" id="SM00382">
    <property type="entry name" value="AAA"/>
    <property type="match status" value="2"/>
</dbReference>
<dbReference type="PANTHER" id="PTHR24223">
    <property type="entry name" value="ATP-BINDING CASSETTE SUB-FAMILY C"/>
    <property type="match status" value="1"/>
</dbReference>
<dbReference type="CDD" id="cd03250">
    <property type="entry name" value="ABCC_MRP_domain1"/>
    <property type="match status" value="1"/>
</dbReference>
<keyword evidence="2" id="KW-0813">Transport</keyword>
<evidence type="ECO:0000256" key="1">
    <source>
        <dbReference type="ARBA" id="ARBA00004141"/>
    </source>
</evidence>
<evidence type="ECO:0000256" key="5">
    <source>
        <dbReference type="ARBA" id="ARBA00022840"/>
    </source>
</evidence>
<keyword evidence="6" id="KW-1133">Transmembrane helix</keyword>
<keyword evidence="7" id="KW-0472">Membrane</keyword>
<dbReference type="SUPFAM" id="SSF90123">
    <property type="entry name" value="ABC transporter transmembrane region"/>
    <property type="match status" value="1"/>
</dbReference>
<dbReference type="CDD" id="cd03244">
    <property type="entry name" value="ABCC_MRP_domain2"/>
    <property type="match status" value="1"/>
</dbReference>
<keyword evidence="3" id="KW-0812">Transmembrane</keyword>
<dbReference type="InterPro" id="IPR003593">
    <property type="entry name" value="AAA+_ATPase"/>
</dbReference>
<evidence type="ECO:0000256" key="2">
    <source>
        <dbReference type="ARBA" id="ARBA00022448"/>
    </source>
</evidence>
<comment type="caution">
    <text evidence="10">The sequence shown here is derived from an EMBL/GenBank/DDBJ whole genome shotgun (WGS) entry which is preliminary data.</text>
</comment>
<dbReference type="PROSITE" id="PS00211">
    <property type="entry name" value="ABC_TRANSPORTER_1"/>
    <property type="match status" value="2"/>
</dbReference>
<evidence type="ECO:0000256" key="6">
    <source>
        <dbReference type="ARBA" id="ARBA00022989"/>
    </source>
</evidence>
<keyword evidence="11" id="KW-1185">Reference proteome</keyword>
<dbReference type="PANTHER" id="PTHR24223:SF461">
    <property type="entry name" value="ATP-BINDING CASSETTE SUB-FAMILY C MEMBER SUR"/>
    <property type="match status" value="1"/>
</dbReference>
<dbReference type="InterPro" id="IPR036640">
    <property type="entry name" value="ABC1_TM_sf"/>
</dbReference>
<evidence type="ECO:0000259" key="8">
    <source>
        <dbReference type="PROSITE" id="PS50893"/>
    </source>
</evidence>
<evidence type="ECO:0000256" key="3">
    <source>
        <dbReference type="ARBA" id="ARBA00022692"/>
    </source>
</evidence>
<evidence type="ECO:0000256" key="4">
    <source>
        <dbReference type="ARBA" id="ARBA00022741"/>
    </source>
</evidence>
<feature type="domain" description="ABC transporter" evidence="8">
    <location>
        <begin position="861"/>
        <end position="1090"/>
    </location>
</feature>
<evidence type="ECO:0008006" key="12">
    <source>
        <dbReference type="Google" id="ProtNLM"/>
    </source>
</evidence>
<dbReference type="Pfam" id="PF00664">
    <property type="entry name" value="ABC_membrane"/>
    <property type="match status" value="1"/>
</dbReference>
<dbReference type="PROSITE" id="PS50893">
    <property type="entry name" value="ABC_TRANSPORTER_2"/>
    <property type="match status" value="2"/>
</dbReference>
<feature type="domain" description="ABC transmembrane type-1" evidence="9">
    <location>
        <begin position="600"/>
        <end position="842"/>
    </location>
</feature>
<proteinExistence type="predicted"/>
<evidence type="ECO:0000313" key="10">
    <source>
        <dbReference type="EMBL" id="PVH14722.1"/>
    </source>
</evidence>
<dbReference type="Proteomes" id="UP000244406">
    <property type="component" value="Unassembled WGS sequence"/>
</dbReference>
<dbReference type="RefSeq" id="XP_025335662.1">
    <property type="nucleotide sequence ID" value="XM_025481362.1"/>
</dbReference>
<dbReference type="SUPFAM" id="SSF52540">
    <property type="entry name" value="P-loop containing nucleoside triphosphate hydrolases"/>
    <property type="match status" value="2"/>
</dbReference>
<dbReference type="AlphaFoldDB" id="A0A2V1AAD2"/>
<dbReference type="InterPro" id="IPR050173">
    <property type="entry name" value="ABC_transporter_C-like"/>
</dbReference>
<keyword evidence="5" id="KW-0067">ATP-binding</keyword>
<organism evidence="10 11">
    <name type="scientific">Candidozyma duobushaemuli</name>
    <dbReference type="NCBI Taxonomy" id="1231522"/>
    <lineage>
        <taxon>Eukaryota</taxon>
        <taxon>Fungi</taxon>
        <taxon>Dikarya</taxon>
        <taxon>Ascomycota</taxon>
        <taxon>Saccharomycotina</taxon>
        <taxon>Pichiomycetes</taxon>
        <taxon>Metschnikowiaceae</taxon>
        <taxon>Candidozyma</taxon>
    </lineage>
</organism>
<dbReference type="GO" id="GO:0016887">
    <property type="term" value="F:ATP hydrolysis activity"/>
    <property type="evidence" value="ECO:0007669"/>
    <property type="project" value="InterPro"/>
</dbReference>
<dbReference type="InterPro" id="IPR011527">
    <property type="entry name" value="ABC1_TM_dom"/>
</dbReference>
<dbReference type="GO" id="GO:0016020">
    <property type="term" value="C:membrane"/>
    <property type="evidence" value="ECO:0007669"/>
    <property type="project" value="UniProtKB-SubCell"/>
</dbReference>
<evidence type="ECO:0000256" key="7">
    <source>
        <dbReference type="ARBA" id="ARBA00023136"/>
    </source>
</evidence>
<keyword evidence="4" id="KW-0547">Nucleotide-binding</keyword>
<gene>
    <name evidence="10" type="ORF">CXQ87_002869</name>
</gene>